<comment type="caution">
    <text evidence="1">The sequence shown here is derived from an EMBL/GenBank/DDBJ whole genome shotgun (WGS) entry which is preliminary data.</text>
</comment>
<dbReference type="AlphaFoldDB" id="A0A3M8C0T9"/>
<accession>A0A3M8C0T9</accession>
<evidence type="ECO:0000313" key="2">
    <source>
        <dbReference type="Proteomes" id="UP000282028"/>
    </source>
</evidence>
<proteinExistence type="predicted"/>
<keyword evidence="2" id="KW-1185">Reference proteome</keyword>
<name>A0A3M8C0T9_9BACL</name>
<gene>
    <name evidence="1" type="ORF">EDM52_20570</name>
</gene>
<dbReference type="OrthoDB" id="2382111at2"/>
<evidence type="ECO:0000313" key="1">
    <source>
        <dbReference type="EMBL" id="RNB68515.1"/>
    </source>
</evidence>
<protein>
    <submittedName>
        <fullName evidence="1">Uncharacterized protein</fullName>
    </submittedName>
</protein>
<dbReference type="EMBL" id="RHHR01000044">
    <property type="protein sequence ID" value="RNB68515.1"/>
    <property type="molecule type" value="Genomic_DNA"/>
</dbReference>
<organism evidence="1 2">
    <name type="scientific">Brevibacillus invocatus</name>
    <dbReference type="NCBI Taxonomy" id="173959"/>
    <lineage>
        <taxon>Bacteria</taxon>
        <taxon>Bacillati</taxon>
        <taxon>Bacillota</taxon>
        <taxon>Bacilli</taxon>
        <taxon>Bacillales</taxon>
        <taxon>Paenibacillaceae</taxon>
        <taxon>Brevibacillus</taxon>
    </lineage>
</organism>
<dbReference type="Proteomes" id="UP000282028">
    <property type="component" value="Unassembled WGS sequence"/>
</dbReference>
<sequence>MESAMKKAFQLMLDNWEKMKRSVEEDAEEDADQFEASFYALFAEVRAWYEGLEEQPKTLDDAMKQEEIKQMVEQLPAEILLNFETELEWIIEGEMRVEDERYD</sequence>
<reference evidence="1 2" key="1">
    <citation type="submission" date="2018-10" db="EMBL/GenBank/DDBJ databases">
        <title>Phylogenomics of Brevibacillus.</title>
        <authorList>
            <person name="Dunlap C."/>
        </authorList>
    </citation>
    <scope>NUCLEOTIDE SEQUENCE [LARGE SCALE GENOMIC DNA]</scope>
    <source>
        <strain evidence="1 2">JCM 12215</strain>
    </source>
</reference>